<feature type="coiled-coil region" evidence="15">
    <location>
        <begin position="103"/>
        <end position="134"/>
    </location>
</feature>
<evidence type="ECO:0000313" key="17">
    <source>
        <dbReference type="Proteomes" id="UP000033882"/>
    </source>
</evidence>
<keyword evidence="15" id="KW-0175">Coiled coil</keyword>
<keyword evidence="7 13" id="KW-1133">Transmembrane helix</keyword>
<evidence type="ECO:0000256" key="7">
    <source>
        <dbReference type="ARBA" id="ARBA00022989"/>
    </source>
</evidence>
<evidence type="ECO:0000313" key="16">
    <source>
        <dbReference type="EMBL" id="KKU90253.1"/>
    </source>
</evidence>
<evidence type="ECO:0000256" key="11">
    <source>
        <dbReference type="ARBA" id="ARBA00025198"/>
    </source>
</evidence>
<sequence>MEELIKTFHIDWKLIIAQLVNFAIVLFVLKRYAYGPVLKMMTERSDKIEKGIKDAEHAHKKLAEIADKEKEVLVEARKQASEIIIAAEAIALKNKEVIIAESKQQAEKMLSDAARKMEAEKNQMMQEIRTQIADLIVIATEKIIDEKMTTDKDKVIINNAING</sequence>
<protein>
    <recommendedName>
        <fullName evidence="13">ATP synthase subunit b</fullName>
    </recommendedName>
    <alternativeName>
        <fullName evidence="13">ATP synthase F(0) sector subunit b</fullName>
    </alternativeName>
    <alternativeName>
        <fullName evidence="13">ATPase subunit I</fullName>
    </alternativeName>
    <alternativeName>
        <fullName evidence="13">F-type ATPase subunit b</fullName>
        <shortName evidence="13">F-ATPase subunit b</shortName>
    </alternativeName>
</protein>
<evidence type="ECO:0000256" key="13">
    <source>
        <dbReference type="HAMAP-Rule" id="MF_01398"/>
    </source>
</evidence>
<dbReference type="Pfam" id="PF00430">
    <property type="entry name" value="ATP-synt_B"/>
    <property type="match status" value="1"/>
</dbReference>
<evidence type="ECO:0000256" key="14">
    <source>
        <dbReference type="RuleBase" id="RU003848"/>
    </source>
</evidence>
<dbReference type="PANTHER" id="PTHR33445">
    <property type="entry name" value="ATP SYNTHASE SUBUNIT B', CHLOROPLASTIC"/>
    <property type="match status" value="1"/>
</dbReference>
<keyword evidence="8 13" id="KW-0406">Ion transport</keyword>
<comment type="caution">
    <text evidence="16">The sequence shown here is derived from an EMBL/GenBank/DDBJ whole genome shotgun (WGS) entry which is preliminary data.</text>
</comment>
<dbReference type="GO" id="GO:0045259">
    <property type="term" value="C:proton-transporting ATP synthase complex"/>
    <property type="evidence" value="ECO:0007669"/>
    <property type="project" value="UniProtKB-KW"/>
</dbReference>
<keyword evidence="2 13" id="KW-0813">Transport</keyword>
<dbReference type="InterPro" id="IPR005864">
    <property type="entry name" value="ATP_synth_F0_bsu_bac"/>
</dbReference>
<comment type="function">
    <text evidence="11 13">F(1)F(0) ATP synthase produces ATP from ADP in the presence of a proton or sodium gradient. F-type ATPases consist of two structural domains, F(1) containing the extramembraneous catalytic core and F(0) containing the membrane proton channel, linked together by a central stalk and a peripheral stalk. During catalysis, ATP synthesis in the catalytic domain of F(1) is coupled via a rotary mechanism of the central stalk subunits to proton translocation.</text>
</comment>
<comment type="subunit">
    <text evidence="13">F-type ATPases have 2 components, F(1) - the catalytic core - and F(0) - the membrane proton channel. F(1) has five subunits: alpha(3), beta(3), gamma(1), delta(1), epsilon(1). F(0) has three main subunits: a(1), b(2) and c(10-14). The alpha and beta chains form an alternating ring which encloses part of the gamma chain. F(1) is attached to F(0) by a central stalk formed by the gamma and epsilon chains, while a peripheral stalk is formed by the delta and b chains.</text>
</comment>
<evidence type="ECO:0000256" key="4">
    <source>
        <dbReference type="ARBA" id="ARBA00022547"/>
    </source>
</evidence>
<evidence type="ECO:0000256" key="10">
    <source>
        <dbReference type="ARBA" id="ARBA00023310"/>
    </source>
</evidence>
<proteinExistence type="inferred from homology"/>
<dbReference type="PANTHER" id="PTHR33445:SF1">
    <property type="entry name" value="ATP SYNTHASE SUBUNIT B"/>
    <property type="match status" value="1"/>
</dbReference>
<evidence type="ECO:0000256" key="12">
    <source>
        <dbReference type="ARBA" id="ARBA00037847"/>
    </source>
</evidence>
<organism evidence="16 17">
    <name type="scientific">Candidatus Wolfebacteria bacterium GW2011_GWA2_47_9b</name>
    <dbReference type="NCBI Taxonomy" id="1619005"/>
    <lineage>
        <taxon>Bacteria</taxon>
        <taxon>Candidatus Wolfeibacteriota</taxon>
    </lineage>
</organism>
<dbReference type="GO" id="GO:0012505">
    <property type="term" value="C:endomembrane system"/>
    <property type="evidence" value="ECO:0007669"/>
    <property type="project" value="UniProtKB-SubCell"/>
</dbReference>
<evidence type="ECO:0000256" key="15">
    <source>
        <dbReference type="SAM" id="Coils"/>
    </source>
</evidence>
<dbReference type="NCBIfam" id="TIGR01144">
    <property type="entry name" value="ATP_synt_b"/>
    <property type="match status" value="1"/>
</dbReference>
<keyword evidence="10 13" id="KW-0066">ATP synthesis</keyword>
<dbReference type="InterPro" id="IPR002146">
    <property type="entry name" value="ATP_synth_b/b'su_bac/chlpt"/>
</dbReference>
<dbReference type="HAMAP" id="MF_01398">
    <property type="entry name" value="ATP_synth_b_bprime"/>
    <property type="match status" value="1"/>
</dbReference>
<dbReference type="GO" id="GO:0046961">
    <property type="term" value="F:proton-transporting ATPase activity, rotational mechanism"/>
    <property type="evidence" value="ECO:0007669"/>
    <property type="project" value="TreeGrafter"/>
</dbReference>
<reference evidence="16 17" key="1">
    <citation type="journal article" date="2015" name="Nature">
        <title>rRNA introns, odd ribosomes, and small enigmatic genomes across a large radiation of phyla.</title>
        <authorList>
            <person name="Brown C.T."/>
            <person name="Hug L.A."/>
            <person name="Thomas B.C."/>
            <person name="Sharon I."/>
            <person name="Castelle C.J."/>
            <person name="Singh A."/>
            <person name="Wilkins M.J."/>
            <person name="Williams K.H."/>
            <person name="Banfield J.F."/>
        </authorList>
    </citation>
    <scope>NUCLEOTIDE SEQUENCE [LARGE SCALE GENOMIC DNA]</scope>
</reference>
<keyword evidence="4 13" id="KW-0138">CF(0)</keyword>
<dbReference type="EMBL" id="LCPB01000005">
    <property type="protein sequence ID" value="KKU90253.1"/>
    <property type="molecule type" value="Genomic_DNA"/>
</dbReference>
<dbReference type="InterPro" id="IPR028987">
    <property type="entry name" value="ATP_synth_B-like_membr_sf"/>
</dbReference>
<evidence type="ECO:0000256" key="5">
    <source>
        <dbReference type="ARBA" id="ARBA00022692"/>
    </source>
</evidence>
<feature type="transmembrane region" description="Helical" evidence="13">
    <location>
        <begin position="12"/>
        <end position="29"/>
    </location>
</feature>
<dbReference type="GO" id="GO:0005886">
    <property type="term" value="C:plasma membrane"/>
    <property type="evidence" value="ECO:0007669"/>
    <property type="project" value="UniProtKB-SubCell"/>
</dbReference>
<evidence type="ECO:0000256" key="1">
    <source>
        <dbReference type="ARBA" id="ARBA00005513"/>
    </source>
</evidence>
<dbReference type="GO" id="GO:0046933">
    <property type="term" value="F:proton-transporting ATP synthase activity, rotational mechanism"/>
    <property type="evidence" value="ECO:0007669"/>
    <property type="project" value="UniProtKB-UniRule"/>
</dbReference>
<comment type="function">
    <text evidence="13">Component of the F(0) channel, it forms part of the peripheral stalk, linking F(1) to F(0).</text>
</comment>
<dbReference type="Gene3D" id="6.10.250.1580">
    <property type="match status" value="1"/>
</dbReference>
<evidence type="ECO:0000256" key="6">
    <source>
        <dbReference type="ARBA" id="ARBA00022781"/>
    </source>
</evidence>
<name>A0A0G1WIW2_9BACT</name>
<evidence type="ECO:0000256" key="9">
    <source>
        <dbReference type="ARBA" id="ARBA00023136"/>
    </source>
</evidence>
<dbReference type="AlphaFoldDB" id="A0A0G1WIW2"/>
<keyword evidence="3 13" id="KW-1003">Cell membrane</keyword>
<dbReference type="CDD" id="cd06503">
    <property type="entry name" value="ATP-synt_Fo_b"/>
    <property type="match status" value="1"/>
</dbReference>
<evidence type="ECO:0000256" key="8">
    <source>
        <dbReference type="ARBA" id="ARBA00023065"/>
    </source>
</evidence>
<keyword evidence="5 13" id="KW-0812">Transmembrane</keyword>
<keyword evidence="6 13" id="KW-0375">Hydrogen ion transport</keyword>
<comment type="subcellular location">
    <subcellularLocation>
        <location evidence="13">Cell membrane</location>
        <topology evidence="13">Single-pass membrane protein</topology>
    </subcellularLocation>
    <subcellularLocation>
        <location evidence="12">Endomembrane system</location>
        <topology evidence="12">Single-pass membrane protein</topology>
    </subcellularLocation>
</comment>
<dbReference type="InterPro" id="IPR050059">
    <property type="entry name" value="ATP_synthase_B_chain"/>
</dbReference>
<evidence type="ECO:0000256" key="2">
    <source>
        <dbReference type="ARBA" id="ARBA00022448"/>
    </source>
</evidence>
<evidence type="ECO:0000256" key="3">
    <source>
        <dbReference type="ARBA" id="ARBA00022475"/>
    </source>
</evidence>
<comment type="similarity">
    <text evidence="1 13 14">Belongs to the ATPase B chain family.</text>
</comment>
<dbReference type="Proteomes" id="UP000033882">
    <property type="component" value="Unassembled WGS sequence"/>
</dbReference>
<dbReference type="SUPFAM" id="SSF81573">
    <property type="entry name" value="F1F0 ATP synthase subunit B, membrane domain"/>
    <property type="match status" value="1"/>
</dbReference>
<keyword evidence="9 13" id="KW-0472">Membrane</keyword>
<gene>
    <name evidence="13" type="primary">atpF</name>
    <name evidence="16" type="ORF">UY19_C0005G0056</name>
</gene>
<accession>A0A0G1WIW2</accession>